<comment type="similarity">
    <text evidence="1">Belongs to the peptidase C48 family.</text>
</comment>
<feature type="domain" description="Ubiquitin-like protease family profile" evidence="4">
    <location>
        <begin position="160"/>
        <end position="325"/>
    </location>
</feature>
<dbReference type="EMBL" id="JANQDX010000014">
    <property type="protein sequence ID" value="KAL0912425.1"/>
    <property type="molecule type" value="Genomic_DNA"/>
</dbReference>
<keyword evidence="3" id="KW-0378">Hydrolase</keyword>
<name>A0ABD0UIW7_DENTH</name>
<dbReference type="Pfam" id="PF02902">
    <property type="entry name" value="Peptidase_C48"/>
    <property type="match status" value="1"/>
</dbReference>
<dbReference type="Proteomes" id="UP001552299">
    <property type="component" value="Unassembled WGS sequence"/>
</dbReference>
<accession>A0ABD0UIW7</accession>
<dbReference type="GO" id="GO:0008233">
    <property type="term" value="F:peptidase activity"/>
    <property type="evidence" value="ECO:0007669"/>
    <property type="project" value="UniProtKB-KW"/>
</dbReference>
<keyword evidence="2" id="KW-0645">Protease</keyword>
<gene>
    <name evidence="5" type="ORF">M5K25_018396</name>
</gene>
<dbReference type="GO" id="GO:0006508">
    <property type="term" value="P:proteolysis"/>
    <property type="evidence" value="ECO:0007669"/>
    <property type="project" value="UniProtKB-KW"/>
</dbReference>
<sequence>MAKISRLTDDHTMLKIFIIFHVSKLFFSLNNHKTPKRLLTVVSSIEEFSSINWAWTIREFFVNEFNKIETKFAMKKQLSYINRFLQILLVWFLEHTPINRPRNPNSRPQFLRWGGNTDIFYSAEKAITLFANIKEKQIFHILETISQEEAHVPVFTSGNIVITRADIDQIITNEYLDNDHIDAFALLLSEKIKFIPDMYQSYLYISPMQRISINIIYKEYQNPSKVYVQYINKISVKESNLLIIPIIHQMHWTLLVGKLKEKYENYTIHYPIRNTNKFINELQKEMPECFESDVTKCQLYAIRGVPTQTNNYDCGMFVCKYMKKIILRSKVDWTKFKLWQKAMPRFRVEFGCSIFLSKLK</sequence>
<dbReference type="InterPro" id="IPR003653">
    <property type="entry name" value="Peptidase_C48_C"/>
</dbReference>
<dbReference type="SUPFAM" id="SSF54001">
    <property type="entry name" value="Cysteine proteinases"/>
    <property type="match status" value="1"/>
</dbReference>
<evidence type="ECO:0000313" key="6">
    <source>
        <dbReference type="Proteomes" id="UP001552299"/>
    </source>
</evidence>
<dbReference type="AlphaFoldDB" id="A0ABD0UIW7"/>
<keyword evidence="6" id="KW-1185">Reference proteome</keyword>
<evidence type="ECO:0000256" key="1">
    <source>
        <dbReference type="ARBA" id="ARBA00005234"/>
    </source>
</evidence>
<protein>
    <recommendedName>
        <fullName evidence="4">Ubiquitin-like protease family profile domain-containing protein</fullName>
    </recommendedName>
</protein>
<dbReference type="InterPro" id="IPR038765">
    <property type="entry name" value="Papain-like_cys_pep_sf"/>
</dbReference>
<evidence type="ECO:0000256" key="2">
    <source>
        <dbReference type="ARBA" id="ARBA00022670"/>
    </source>
</evidence>
<evidence type="ECO:0000313" key="5">
    <source>
        <dbReference type="EMBL" id="KAL0912425.1"/>
    </source>
</evidence>
<organism evidence="5 6">
    <name type="scientific">Dendrobium thyrsiflorum</name>
    <name type="common">Pinecone-like raceme dendrobium</name>
    <name type="synonym">Orchid</name>
    <dbReference type="NCBI Taxonomy" id="117978"/>
    <lineage>
        <taxon>Eukaryota</taxon>
        <taxon>Viridiplantae</taxon>
        <taxon>Streptophyta</taxon>
        <taxon>Embryophyta</taxon>
        <taxon>Tracheophyta</taxon>
        <taxon>Spermatophyta</taxon>
        <taxon>Magnoliopsida</taxon>
        <taxon>Liliopsida</taxon>
        <taxon>Asparagales</taxon>
        <taxon>Orchidaceae</taxon>
        <taxon>Epidendroideae</taxon>
        <taxon>Malaxideae</taxon>
        <taxon>Dendrobiinae</taxon>
        <taxon>Dendrobium</taxon>
    </lineage>
</organism>
<comment type="caution">
    <text evidence="5">The sequence shown here is derived from an EMBL/GenBank/DDBJ whole genome shotgun (WGS) entry which is preliminary data.</text>
</comment>
<dbReference type="Gene3D" id="3.40.395.10">
    <property type="entry name" value="Adenoviral Proteinase, Chain A"/>
    <property type="match status" value="1"/>
</dbReference>
<evidence type="ECO:0000256" key="3">
    <source>
        <dbReference type="ARBA" id="ARBA00022801"/>
    </source>
</evidence>
<proteinExistence type="inferred from homology"/>
<evidence type="ECO:0000259" key="4">
    <source>
        <dbReference type="PROSITE" id="PS50600"/>
    </source>
</evidence>
<reference evidence="5 6" key="1">
    <citation type="journal article" date="2024" name="Plant Biotechnol. J.">
        <title>Dendrobium thyrsiflorum genome and its molecular insights into genes involved in important horticultural traits.</title>
        <authorList>
            <person name="Chen B."/>
            <person name="Wang J.Y."/>
            <person name="Zheng P.J."/>
            <person name="Li K.L."/>
            <person name="Liang Y.M."/>
            <person name="Chen X.F."/>
            <person name="Zhang C."/>
            <person name="Zhao X."/>
            <person name="He X."/>
            <person name="Zhang G.Q."/>
            <person name="Liu Z.J."/>
            <person name="Xu Q."/>
        </authorList>
    </citation>
    <scope>NUCLEOTIDE SEQUENCE [LARGE SCALE GENOMIC DNA]</scope>
    <source>
        <strain evidence="5">GZMU011</strain>
    </source>
</reference>
<dbReference type="PROSITE" id="PS50600">
    <property type="entry name" value="ULP_PROTEASE"/>
    <property type="match status" value="1"/>
</dbReference>